<feature type="non-terminal residue" evidence="1">
    <location>
        <position position="138"/>
    </location>
</feature>
<organism evidence="1 2">
    <name type="scientific">Hellea balneolensis</name>
    <dbReference type="NCBI Taxonomy" id="287478"/>
    <lineage>
        <taxon>Bacteria</taxon>
        <taxon>Pseudomonadati</taxon>
        <taxon>Pseudomonadota</taxon>
        <taxon>Alphaproteobacteria</taxon>
        <taxon>Maricaulales</taxon>
        <taxon>Robiginitomaculaceae</taxon>
        <taxon>Hellea</taxon>
    </lineage>
</organism>
<dbReference type="InterPro" id="IPR015424">
    <property type="entry name" value="PyrdxlP-dep_Trfase"/>
</dbReference>
<sequence>MTNRDLSEIVHEELHKYRRASEAGETHVLRQKQADILAAEMKLNHWIRKGGLTSTNVGEFLSPYLDNSQHMHHPGYIGHQVAVPHEGAAVADMVHGVINNPMAVYEMGPTASVIERVVINWMLEKAGWFTGEIDGFSP</sequence>
<name>A0A7C3GCE6_9PROT</name>
<dbReference type="EMBL" id="DRMN01000015">
    <property type="protein sequence ID" value="HFB54315.1"/>
    <property type="molecule type" value="Genomic_DNA"/>
</dbReference>
<dbReference type="Proteomes" id="UP000886042">
    <property type="component" value="Unassembled WGS sequence"/>
</dbReference>
<proteinExistence type="predicted"/>
<comment type="caution">
    <text evidence="1">The sequence shown here is derived from an EMBL/GenBank/DDBJ whole genome shotgun (WGS) entry which is preliminary data.</text>
</comment>
<evidence type="ECO:0000313" key="2">
    <source>
        <dbReference type="Proteomes" id="UP000886042"/>
    </source>
</evidence>
<gene>
    <name evidence="1" type="ORF">ENJ46_00205</name>
</gene>
<evidence type="ECO:0000313" key="1">
    <source>
        <dbReference type="EMBL" id="HFB54315.1"/>
    </source>
</evidence>
<dbReference type="SUPFAM" id="SSF53383">
    <property type="entry name" value="PLP-dependent transferases"/>
    <property type="match status" value="1"/>
</dbReference>
<reference evidence="1" key="1">
    <citation type="journal article" date="2020" name="mSystems">
        <title>Genome- and Community-Level Interaction Insights into Carbon Utilization and Element Cycling Functions of Hydrothermarchaeota in Hydrothermal Sediment.</title>
        <authorList>
            <person name="Zhou Z."/>
            <person name="Liu Y."/>
            <person name="Xu W."/>
            <person name="Pan J."/>
            <person name="Luo Z.H."/>
            <person name="Li M."/>
        </authorList>
    </citation>
    <scope>NUCLEOTIDE SEQUENCE [LARGE SCALE GENOMIC DNA]</scope>
    <source>
        <strain evidence="1">HyVt-489</strain>
    </source>
</reference>
<dbReference type="AlphaFoldDB" id="A0A7C3GCE6"/>
<accession>A0A7C3GCE6</accession>
<protein>
    <submittedName>
        <fullName evidence="1">Diaminobutyrate decarboxylase</fullName>
    </submittedName>
</protein>